<dbReference type="AlphaFoldDB" id="A0AA86U967"/>
<keyword evidence="3" id="KW-1185">Reference proteome</keyword>
<dbReference type="EMBL" id="CATOUU010000699">
    <property type="protein sequence ID" value="CAI9942312.1"/>
    <property type="molecule type" value="Genomic_DNA"/>
</dbReference>
<evidence type="ECO:0000313" key="3">
    <source>
        <dbReference type="Proteomes" id="UP001642409"/>
    </source>
</evidence>
<sequence length="163" mass="18726">MQTPFCNIEPVGQIQLFEMLVALIPHQHNPSTKNEFVVQQTQTSLIKLEPMGQVQIFDILTEFAGQVHSEFKIRAFLVMHLHYPSSNIEFKGQMHIFEEFIEYSGHSQAGLVSLRFITAFGVEQTQILLAKYDPNGQTHWLFYIRQSLTSTLGAESHQQYQGK</sequence>
<reference evidence="1" key="1">
    <citation type="submission" date="2023-06" db="EMBL/GenBank/DDBJ databases">
        <authorList>
            <person name="Kurt Z."/>
        </authorList>
    </citation>
    <scope>NUCLEOTIDE SEQUENCE</scope>
</reference>
<name>A0AA86U967_9EUKA</name>
<proteinExistence type="predicted"/>
<dbReference type="Proteomes" id="UP001642409">
    <property type="component" value="Unassembled WGS sequence"/>
</dbReference>
<comment type="caution">
    <text evidence="1">The sequence shown here is derived from an EMBL/GenBank/DDBJ whole genome shotgun (WGS) entry which is preliminary data.</text>
</comment>
<gene>
    <name evidence="2" type="ORF">HINF_LOCUS24808</name>
    <name evidence="1" type="ORF">HINF_LOCUS29957</name>
</gene>
<evidence type="ECO:0000313" key="1">
    <source>
        <dbReference type="EMBL" id="CAI9942312.1"/>
    </source>
</evidence>
<reference evidence="2 3" key="2">
    <citation type="submission" date="2024-07" db="EMBL/GenBank/DDBJ databases">
        <authorList>
            <person name="Akdeniz Z."/>
        </authorList>
    </citation>
    <scope>NUCLEOTIDE SEQUENCE [LARGE SCALE GENOMIC DNA]</scope>
</reference>
<protein>
    <submittedName>
        <fullName evidence="2">Hypothetical_protein</fullName>
    </submittedName>
</protein>
<evidence type="ECO:0000313" key="2">
    <source>
        <dbReference type="EMBL" id="CAL6015420.1"/>
    </source>
</evidence>
<accession>A0AA86U967</accession>
<dbReference type="EMBL" id="CAXDID020000073">
    <property type="protein sequence ID" value="CAL6015420.1"/>
    <property type="molecule type" value="Genomic_DNA"/>
</dbReference>
<organism evidence="1">
    <name type="scientific">Hexamita inflata</name>
    <dbReference type="NCBI Taxonomy" id="28002"/>
    <lineage>
        <taxon>Eukaryota</taxon>
        <taxon>Metamonada</taxon>
        <taxon>Diplomonadida</taxon>
        <taxon>Hexamitidae</taxon>
        <taxon>Hexamitinae</taxon>
        <taxon>Hexamita</taxon>
    </lineage>
</organism>